<evidence type="ECO:0000313" key="3">
    <source>
        <dbReference type="Proteomes" id="UP000201838"/>
    </source>
</evidence>
<accession>A0A238IX52</accession>
<dbReference type="AlphaFoldDB" id="A0A238IX52"/>
<dbReference type="RefSeq" id="WP_093973017.1">
    <property type="nucleotide sequence ID" value="NZ_FXXQ01000002.1"/>
</dbReference>
<dbReference type="EMBL" id="FXXQ01000002">
    <property type="protein sequence ID" value="SMX22562.1"/>
    <property type="molecule type" value="Genomic_DNA"/>
</dbReference>
<dbReference type="PANTHER" id="PTHR34387:SF1">
    <property type="entry name" value="PERIPLASMIC IMMUNOGENIC PROTEIN"/>
    <property type="match status" value="1"/>
</dbReference>
<keyword evidence="3" id="KW-1185">Reference proteome</keyword>
<dbReference type="InterPro" id="IPR052022">
    <property type="entry name" value="26kDa_periplasmic_antigen"/>
</dbReference>
<evidence type="ECO:0000313" key="2">
    <source>
        <dbReference type="EMBL" id="SMX22562.1"/>
    </source>
</evidence>
<sequence>MRFLGLVLIAAVGLWPQFAMADDSERRIVVSGEGVVSAEPDMATVFVGVSREARLADAALQSASEAAATVLARLEAEGIESRDIQTRGIGLSPQYARSNDGSAPRVTGYVASNDLMVRVRSFDRLGAVLNAIVADGANMMNGLSFDVAERGELEQAARRQAVEIAREKAEVLAGAAGVTLGSVLTISEGGAGPAPFAADVGMMMEARSAVPVAGGEIDVRASVTMVFSIAD</sequence>
<protein>
    <submittedName>
        <fullName evidence="2">26 kDa periplasmic immunogenic protein</fullName>
    </submittedName>
</protein>
<gene>
    <name evidence="2" type="ORF">BOA8489_00659</name>
</gene>
<dbReference type="PANTHER" id="PTHR34387">
    <property type="entry name" value="SLR1258 PROTEIN"/>
    <property type="match status" value="1"/>
</dbReference>
<feature type="chain" id="PRO_5012127480" evidence="1">
    <location>
        <begin position="22"/>
        <end position="231"/>
    </location>
</feature>
<proteinExistence type="predicted"/>
<dbReference type="InterPro" id="IPR007497">
    <property type="entry name" value="SIMPL/DUF541"/>
</dbReference>
<dbReference type="Proteomes" id="UP000201838">
    <property type="component" value="Unassembled WGS sequence"/>
</dbReference>
<organism evidence="2 3">
    <name type="scientific">Boseongicola aestuarii</name>
    <dbReference type="NCBI Taxonomy" id="1470561"/>
    <lineage>
        <taxon>Bacteria</taxon>
        <taxon>Pseudomonadati</taxon>
        <taxon>Pseudomonadota</taxon>
        <taxon>Alphaproteobacteria</taxon>
        <taxon>Rhodobacterales</taxon>
        <taxon>Paracoccaceae</taxon>
        <taxon>Boseongicola</taxon>
    </lineage>
</organism>
<dbReference type="Gene3D" id="3.30.70.2970">
    <property type="entry name" value="Protein of unknown function (DUF541), domain 2"/>
    <property type="match status" value="1"/>
</dbReference>
<feature type="signal peptide" evidence="1">
    <location>
        <begin position="1"/>
        <end position="21"/>
    </location>
</feature>
<keyword evidence="1" id="KW-0732">Signal</keyword>
<name>A0A238IX52_9RHOB</name>
<dbReference type="GO" id="GO:0006974">
    <property type="term" value="P:DNA damage response"/>
    <property type="evidence" value="ECO:0007669"/>
    <property type="project" value="TreeGrafter"/>
</dbReference>
<dbReference type="Pfam" id="PF04402">
    <property type="entry name" value="SIMPL"/>
    <property type="match status" value="1"/>
</dbReference>
<dbReference type="Gene3D" id="3.30.110.170">
    <property type="entry name" value="Protein of unknown function (DUF541), domain 1"/>
    <property type="match status" value="1"/>
</dbReference>
<evidence type="ECO:0000256" key="1">
    <source>
        <dbReference type="SAM" id="SignalP"/>
    </source>
</evidence>
<dbReference type="OrthoDB" id="9813144at2"/>
<reference evidence="2 3" key="1">
    <citation type="submission" date="2017-05" db="EMBL/GenBank/DDBJ databases">
        <authorList>
            <person name="Song R."/>
            <person name="Chenine A.L."/>
            <person name="Ruprecht R.M."/>
        </authorList>
    </citation>
    <scope>NUCLEOTIDE SEQUENCE [LARGE SCALE GENOMIC DNA]</scope>
    <source>
        <strain evidence="2 3">CECT 8489</strain>
    </source>
</reference>